<keyword evidence="4" id="KW-1185">Reference proteome</keyword>
<proteinExistence type="predicted"/>
<feature type="domain" description="GST N-terminal" evidence="1">
    <location>
        <begin position="1"/>
        <end position="81"/>
    </location>
</feature>
<dbReference type="PANTHER" id="PTHR44051:SF9">
    <property type="entry name" value="GLUTATHIONE S-TRANSFERASE 1"/>
    <property type="match status" value="1"/>
</dbReference>
<dbReference type="SFLD" id="SFLDS00019">
    <property type="entry name" value="Glutathione_Transferase_(cytos"/>
    <property type="match status" value="1"/>
</dbReference>
<evidence type="ECO:0000259" key="2">
    <source>
        <dbReference type="PROSITE" id="PS50405"/>
    </source>
</evidence>
<dbReference type="Proteomes" id="UP000605099">
    <property type="component" value="Unassembled WGS sequence"/>
</dbReference>
<dbReference type="EMBL" id="BMLK01000007">
    <property type="protein sequence ID" value="GGN48177.1"/>
    <property type="molecule type" value="Genomic_DNA"/>
</dbReference>
<dbReference type="InterPro" id="IPR036249">
    <property type="entry name" value="Thioredoxin-like_sf"/>
</dbReference>
<dbReference type="InterPro" id="IPR036282">
    <property type="entry name" value="Glutathione-S-Trfase_C_sf"/>
</dbReference>
<dbReference type="Gene3D" id="3.40.30.10">
    <property type="entry name" value="Glutaredoxin"/>
    <property type="match status" value="1"/>
</dbReference>
<evidence type="ECO:0000313" key="4">
    <source>
        <dbReference type="Proteomes" id="UP000605099"/>
    </source>
</evidence>
<dbReference type="InterPro" id="IPR004045">
    <property type="entry name" value="Glutathione_S-Trfase_N"/>
</dbReference>
<organism evidence="3 4">
    <name type="scientific">Novosphingobium indicum</name>
    <dbReference type="NCBI Taxonomy" id="462949"/>
    <lineage>
        <taxon>Bacteria</taxon>
        <taxon>Pseudomonadati</taxon>
        <taxon>Pseudomonadota</taxon>
        <taxon>Alphaproteobacteria</taxon>
        <taxon>Sphingomonadales</taxon>
        <taxon>Sphingomonadaceae</taxon>
        <taxon>Novosphingobium</taxon>
    </lineage>
</organism>
<dbReference type="Gene3D" id="1.20.1050.10">
    <property type="match status" value="1"/>
</dbReference>
<dbReference type="Pfam" id="PF00043">
    <property type="entry name" value="GST_C"/>
    <property type="match status" value="1"/>
</dbReference>
<evidence type="ECO:0000313" key="3">
    <source>
        <dbReference type="EMBL" id="GGN48177.1"/>
    </source>
</evidence>
<dbReference type="SUPFAM" id="SSF52833">
    <property type="entry name" value="Thioredoxin-like"/>
    <property type="match status" value="1"/>
</dbReference>
<dbReference type="Pfam" id="PF13409">
    <property type="entry name" value="GST_N_2"/>
    <property type="match status" value="1"/>
</dbReference>
<dbReference type="PANTHER" id="PTHR44051">
    <property type="entry name" value="GLUTATHIONE S-TRANSFERASE-RELATED"/>
    <property type="match status" value="1"/>
</dbReference>
<dbReference type="SFLD" id="SFLDG01150">
    <property type="entry name" value="Main.1:_Beta-like"/>
    <property type="match status" value="1"/>
</dbReference>
<dbReference type="InterPro" id="IPR010987">
    <property type="entry name" value="Glutathione-S-Trfase_C-like"/>
</dbReference>
<dbReference type="CDD" id="cd03046">
    <property type="entry name" value="GST_N_GTT1_like"/>
    <property type="match status" value="1"/>
</dbReference>
<dbReference type="InterPro" id="IPR040079">
    <property type="entry name" value="Glutathione_S-Trfase"/>
</dbReference>
<dbReference type="PROSITE" id="PS50405">
    <property type="entry name" value="GST_CTER"/>
    <property type="match status" value="1"/>
</dbReference>
<accession>A0ABQ2JMM1</accession>
<comment type="caution">
    <text evidence="3">The sequence shown here is derived from an EMBL/GenBank/DDBJ whole genome shotgun (WGS) entry which is preliminary data.</text>
</comment>
<dbReference type="RefSeq" id="WP_188819282.1">
    <property type="nucleotide sequence ID" value="NZ_BMLK01000007.1"/>
</dbReference>
<dbReference type="SFLD" id="SFLDG00358">
    <property type="entry name" value="Main_(cytGST)"/>
    <property type="match status" value="1"/>
</dbReference>
<feature type="domain" description="GST C-terminal" evidence="2">
    <location>
        <begin position="87"/>
        <end position="210"/>
    </location>
</feature>
<dbReference type="InterPro" id="IPR004046">
    <property type="entry name" value="GST_C"/>
</dbReference>
<name>A0ABQ2JMM1_9SPHN</name>
<evidence type="ECO:0000259" key="1">
    <source>
        <dbReference type="PROSITE" id="PS50404"/>
    </source>
</evidence>
<dbReference type="PROSITE" id="PS50404">
    <property type="entry name" value="GST_NTER"/>
    <property type="match status" value="1"/>
</dbReference>
<reference evidence="4" key="1">
    <citation type="journal article" date="2019" name="Int. J. Syst. Evol. Microbiol.">
        <title>The Global Catalogue of Microorganisms (GCM) 10K type strain sequencing project: providing services to taxonomists for standard genome sequencing and annotation.</title>
        <authorList>
            <consortium name="The Broad Institute Genomics Platform"/>
            <consortium name="The Broad Institute Genome Sequencing Center for Infectious Disease"/>
            <person name="Wu L."/>
            <person name="Ma J."/>
        </authorList>
    </citation>
    <scope>NUCLEOTIDE SEQUENCE [LARGE SCALE GENOMIC DNA]</scope>
    <source>
        <strain evidence="4">CGMCC 1.6784</strain>
    </source>
</reference>
<sequence>MLTVHHLRQSQSERIVWLCEELGLDYELKLYDRRADNRLAPDEYKALHPSGTAPVITDGALTLGESGAIVEYIAGRYGEWRLCPKADDDNFAQHLFWFHFANGTFMANVMMELSARATGAKELPALAQDRKARAWQQVEDQLGKTAYLGGSELTTADIMMGFPLTTMRSLGPYSIDDKPNIQAYLKRIGERAAYRRAMEKAEPGFTPKLD</sequence>
<gene>
    <name evidence="3" type="ORF">GCM10011349_17440</name>
</gene>
<dbReference type="SUPFAM" id="SSF47616">
    <property type="entry name" value="GST C-terminal domain-like"/>
    <property type="match status" value="1"/>
</dbReference>
<protein>
    <submittedName>
        <fullName evidence="3">Glutathione S-transferase</fullName>
    </submittedName>
</protein>